<feature type="transmembrane region" description="Helical" evidence="1">
    <location>
        <begin position="142"/>
        <end position="164"/>
    </location>
</feature>
<proteinExistence type="predicted"/>
<keyword evidence="1" id="KW-0472">Membrane</keyword>
<sequence length="197" mass="20093">MKLPYAVDEVLGGLRLRLRHTGRAVRRTAAGPALVRGVTAGFAVVAMLLALPRPVAASPWAWGVVVVLAAAVGLAPRSPVVTVVVLLIAVAWLAATLAYGEEPTLWRLIAVAATLYPVHTGAALAAVLPYDAVVAAGVLRRWAVQTAAVLGAGVAFAVGGVLLAARVGGWSALVAPIVGLLAVAALAVMLAWLVRRT</sequence>
<feature type="transmembrane region" description="Helical" evidence="1">
    <location>
        <begin position="105"/>
        <end position="130"/>
    </location>
</feature>
<gene>
    <name evidence="2" type="ORF">GCM10009681_16670</name>
</gene>
<reference evidence="3" key="1">
    <citation type="journal article" date="2019" name="Int. J. Syst. Evol. Microbiol.">
        <title>The Global Catalogue of Microorganisms (GCM) 10K type strain sequencing project: providing services to taxonomists for standard genome sequencing and annotation.</title>
        <authorList>
            <consortium name="The Broad Institute Genomics Platform"/>
            <consortium name="The Broad Institute Genome Sequencing Center for Infectious Disease"/>
            <person name="Wu L."/>
            <person name="Ma J."/>
        </authorList>
    </citation>
    <scope>NUCLEOTIDE SEQUENCE [LARGE SCALE GENOMIC DNA]</scope>
    <source>
        <strain evidence="3">JCM 13249</strain>
    </source>
</reference>
<feature type="transmembrane region" description="Helical" evidence="1">
    <location>
        <begin position="33"/>
        <end position="51"/>
    </location>
</feature>
<keyword evidence="1" id="KW-1133">Transmembrane helix</keyword>
<organism evidence="2 3">
    <name type="scientific">Luedemannella helvata</name>
    <dbReference type="NCBI Taxonomy" id="349315"/>
    <lineage>
        <taxon>Bacteria</taxon>
        <taxon>Bacillati</taxon>
        <taxon>Actinomycetota</taxon>
        <taxon>Actinomycetes</taxon>
        <taxon>Micromonosporales</taxon>
        <taxon>Micromonosporaceae</taxon>
        <taxon>Luedemannella</taxon>
    </lineage>
</organism>
<feature type="transmembrane region" description="Helical" evidence="1">
    <location>
        <begin position="57"/>
        <end position="75"/>
    </location>
</feature>
<feature type="transmembrane region" description="Helical" evidence="1">
    <location>
        <begin position="170"/>
        <end position="194"/>
    </location>
</feature>
<name>A0ABP4W333_9ACTN</name>
<dbReference type="Proteomes" id="UP001500655">
    <property type="component" value="Unassembled WGS sequence"/>
</dbReference>
<accession>A0ABP4W333</accession>
<feature type="transmembrane region" description="Helical" evidence="1">
    <location>
        <begin position="80"/>
        <end position="99"/>
    </location>
</feature>
<evidence type="ECO:0000256" key="1">
    <source>
        <dbReference type="SAM" id="Phobius"/>
    </source>
</evidence>
<dbReference type="EMBL" id="BAAALS010000006">
    <property type="protein sequence ID" value="GAA1746219.1"/>
    <property type="molecule type" value="Genomic_DNA"/>
</dbReference>
<keyword evidence="3" id="KW-1185">Reference proteome</keyword>
<protein>
    <submittedName>
        <fullName evidence="2">Uncharacterized protein</fullName>
    </submittedName>
</protein>
<evidence type="ECO:0000313" key="2">
    <source>
        <dbReference type="EMBL" id="GAA1746219.1"/>
    </source>
</evidence>
<comment type="caution">
    <text evidence="2">The sequence shown here is derived from an EMBL/GenBank/DDBJ whole genome shotgun (WGS) entry which is preliminary data.</text>
</comment>
<keyword evidence="1" id="KW-0812">Transmembrane</keyword>
<evidence type="ECO:0000313" key="3">
    <source>
        <dbReference type="Proteomes" id="UP001500655"/>
    </source>
</evidence>
<dbReference type="RefSeq" id="WP_344078621.1">
    <property type="nucleotide sequence ID" value="NZ_BAAALS010000006.1"/>
</dbReference>